<name>A0ABR3P1P4_9PEZI</name>
<accession>A0ABR3P1P4</accession>
<dbReference type="InterPro" id="IPR025659">
    <property type="entry name" value="Tubby-like_C"/>
</dbReference>
<dbReference type="GeneID" id="95973891"/>
<dbReference type="EMBL" id="JBFMKM010000018">
    <property type="protein sequence ID" value="KAL1296714.1"/>
    <property type="molecule type" value="Genomic_DNA"/>
</dbReference>
<proteinExistence type="inferred from homology"/>
<dbReference type="SUPFAM" id="SSF54518">
    <property type="entry name" value="Tubby C-terminal domain-like"/>
    <property type="match status" value="1"/>
</dbReference>
<dbReference type="InterPro" id="IPR038595">
    <property type="entry name" value="LOR_sf"/>
</dbReference>
<sequence>MDLTLVHGHSRNVATSMKVMCHDRTFRNVTVIDEDTGHVLFTVESKGAKSLTWRRVVMDASGQKIFELRHMGYALKNDWAVEDPNGVRLCSLKHPSILARNRGDLDATVHQNVGDAGSKDVSVQIRPRDQAALTTIITCGDSKFATVHQLENNDIASIDTKPVDRTVWRAQITAGTDLSFVLIAVLCLAEMAHVWKR</sequence>
<evidence type="ECO:0000313" key="3">
    <source>
        <dbReference type="Proteomes" id="UP001562354"/>
    </source>
</evidence>
<gene>
    <name evidence="2" type="ORF">AAFC00_000188</name>
</gene>
<dbReference type="Gene3D" id="2.40.160.200">
    <property type="entry name" value="LURP1-related"/>
    <property type="match status" value="1"/>
</dbReference>
<reference evidence="2 3" key="1">
    <citation type="submission" date="2024-07" db="EMBL/GenBank/DDBJ databases">
        <title>Draft sequence of the Neodothiora populina.</title>
        <authorList>
            <person name="Drown D.D."/>
            <person name="Schuette U.S."/>
            <person name="Buechlein A.B."/>
            <person name="Rusch D.R."/>
            <person name="Winton L.W."/>
            <person name="Adams G.A."/>
        </authorList>
    </citation>
    <scope>NUCLEOTIDE SEQUENCE [LARGE SCALE GENOMIC DNA]</scope>
    <source>
        <strain evidence="2 3">CPC 39397</strain>
    </source>
</reference>
<comment type="similarity">
    <text evidence="1">Belongs to the LOR family.</text>
</comment>
<protein>
    <submittedName>
        <fullName evidence="2">Uncharacterized protein</fullName>
    </submittedName>
</protein>
<evidence type="ECO:0000313" key="2">
    <source>
        <dbReference type="EMBL" id="KAL1296714.1"/>
    </source>
</evidence>
<keyword evidence="3" id="KW-1185">Reference proteome</keyword>
<dbReference type="InterPro" id="IPR007612">
    <property type="entry name" value="LOR"/>
</dbReference>
<dbReference type="Proteomes" id="UP001562354">
    <property type="component" value="Unassembled WGS sequence"/>
</dbReference>
<organism evidence="2 3">
    <name type="scientific">Neodothiora populina</name>
    <dbReference type="NCBI Taxonomy" id="2781224"/>
    <lineage>
        <taxon>Eukaryota</taxon>
        <taxon>Fungi</taxon>
        <taxon>Dikarya</taxon>
        <taxon>Ascomycota</taxon>
        <taxon>Pezizomycotina</taxon>
        <taxon>Dothideomycetes</taxon>
        <taxon>Dothideomycetidae</taxon>
        <taxon>Dothideales</taxon>
        <taxon>Dothioraceae</taxon>
        <taxon>Neodothiora</taxon>
    </lineage>
</organism>
<evidence type="ECO:0000256" key="1">
    <source>
        <dbReference type="ARBA" id="ARBA00005437"/>
    </source>
</evidence>
<dbReference type="Pfam" id="PF04525">
    <property type="entry name" value="LOR"/>
    <property type="match status" value="1"/>
</dbReference>
<dbReference type="RefSeq" id="XP_069196396.1">
    <property type="nucleotide sequence ID" value="XM_069347957.1"/>
</dbReference>
<comment type="caution">
    <text evidence="2">The sequence shown here is derived from an EMBL/GenBank/DDBJ whole genome shotgun (WGS) entry which is preliminary data.</text>
</comment>